<evidence type="ECO:0000313" key="3">
    <source>
        <dbReference type="Proteomes" id="UP000198711"/>
    </source>
</evidence>
<sequence>MTHLLQLEQMDSMMKSGKAADIQLITGDIDNDFATLMIIHHQSAIDNASAYLHHGNNAQLKTMANNIVMSQTKEIEDLADWLKTNKR</sequence>
<dbReference type="PANTHER" id="PTHR36933">
    <property type="entry name" value="SLL0788 PROTEIN"/>
    <property type="match status" value="1"/>
</dbReference>
<gene>
    <name evidence="2" type="ORF">SAMN05444410_101348</name>
</gene>
<dbReference type="AlphaFoldDB" id="A0A8X8ICQ1"/>
<comment type="caution">
    <text evidence="2">The sequence shown here is derived from an EMBL/GenBank/DDBJ whole genome shotgun (WGS) entry which is preliminary data.</text>
</comment>
<evidence type="ECO:0000313" key="2">
    <source>
        <dbReference type="EMBL" id="SDW14798.1"/>
    </source>
</evidence>
<name>A0A8X8ICQ1_9BACT</name>
<protein>
    <recommendedName>
        <fullName evidence="1">DUF305 domain-containing protein</fullName>
    </recommendedName>
</protein>
<dbReference type="InterPro" id="IPR012347">
    <property type="entry name" value="Ferritin-like"/>
</dbReference>
<keyword evidence="3" id="KW-1185">Reference proteome</keyword>
<dbReference type="InterPro" id="IPR005183">
    <property type="entry name" value="DUF305_CopM-like"/>
</dbReference>
<accession>A0A8X8ICQ1</accession>
<feature type="domain" description="DUF305" evidence="1">
    <location>
        <begin position="8"/>
        <end position="82"/>
    </location>
</feature>
<proteinExistence type="predicted"/>
<reference evidence="2 3" key="1">
    <citation type="submission" date="2016-10" db="EMBL/GenBank/DDBJ databases">
        <authorList>
            <person name="Varghese N."/>
            <person name="Submissions S."/>
        </authorList>
    </citation>
    <scope>NUCLEOTIDE SEQUENCE [LARGE SCALE GENOMIC DNA]</scope>
    <source>
        <strain evidence="2 3">DSM 25353</strain>
    </source>
</reference>
<dbReference type="Gene3D" id="1.20.1260.10">
    <property type="match status" value="1"/>
</dbReference>
<dbReference type="EMBL" id="FNNO01000001">
    <property type="protein sequence ID" value="SDW14798.1"/>
    <property type="molecule type" value="Genomic_DNA"/>
</dbReference>
<evidence type="ECO:0000259" key="1">
    <source>
        <dbReference type="Pfam" id="PF03713"/>
    </source>
</evidence>
<dbReference type="Pfam" id="PF03713">
    <property type="entry name" value="DUF305"/>
    <property type="match status" value="1"/>
</dbReference>
<organism evidence="2 3">
    <name type="scientific">Hydrobacter penzbergensis</name>
    <dbReference type="NCBI Taxonomy" id="1235997"/>
    <lineage>
        <taxon>Bacteria</taxon>
        <taxon>Pseudomonadati</taxon>
        <taxon>Bacteroidota</taxon>
        <taxon>Chitinophagia</taxon>
        <taxon>Chitinophagales</taxon>
        <taxon>Chitinophagaceae</taxon>
        <taxon>Hydrobacter</taxon>
    </lineage>
</organism>
<dbReference type="Proteomes" id="UP000198711">
    <property type="component" value="Unassembled WGS sequence"/>
</dbReference>
<dbReference type="PANTHER" id="PTHR36933:SF1">
    <property type="entry name" value="SLL0788 PROTEIN"/>
    <property type="match status" value="1"/>
</dbReference>